<evidence type="ECO:0000256" key="1">
    <source>
        <dbReference type="ARBA" id="ARBA00004141"/>
    </source>
</evidence>
<dbReference type="AlphaFoldDB" id="M1VAP9"/>
<evidence type="ECO:0000256" key="6">
    <source>
        <dbReference type="SAM" id="Phobius"/>
    </source>
</evidence>
<dbReference type="eggNOG" id="ENOG502QSJ3">
    <property type="taxonomic scope" value="Eukaryota"/>
</dbReference>
<dbReference type="HOGENOM" id="CLU_632172_0_0_1"/>
<dbReference type="GeneID" id="16996325"/>
<dbReference type="GO" id="GO:0016020">
    <property type="term" value="C:membrane"/>
    <property type="evidence" value="ECO:0007669"/>
    <property type="project" value="UniProtKB-SubCell"/>
</dbReference>
<keyword evidence="9" id="KW-1185">Reference proteome</keyword>
<gene>
    <name evidence="8" type="ORF">CYME_CMQ364C</name>
</gene>
<feature type="domain" description="NnrU" evidence="7">
    <location>
        <begin position="199"/>
        <end position="424"/>
    </location>
</feature>
<dbReference type="Gene3D" id="1.20.120.1630">
    <property type="match status" value="1"/>
</dbReference>
<evidence type="ECO:0000256" key="2">
    <source>
        <dbReference type="ARBA" id="ARBA00022692"/>
    </source>
</evidence>
<feature type="transmembrane region" description="Helical" evidence="6">
    <location>
        <begin position="166"/>
        <end position="185"/>
    </location>
</feature>
<feature type="transmembrane region" description="Helical" evidence="6">
    <location>
        <begin position="400"/>
        <end position="416"/>
    </location>
</feature>
<feature type="region of interest" description="Disordered" evidence="5">
    <location>
        <begin position="1"/>
        <end position="21"/>
    </location>
</feature>
<keyword evidence="4 6" id="KW-0472">Membrane</keyword>
<evidence type="ECO:0000256" key="5">
    <source>
        <dbReference type="SAM" id="MobiDB-lite"/>
    </source>
</evidence>
<dbReference type="Gramene" id="CMQ364CT">
    <property type="protein sequence ID" value="CMQ364CT"/>
    <property type="gene ID" value="CMQ364C"/>
</dbReference>
<dbReference type="STRING" id="280699.M1VAP9"/>
<dbReference type="Pfam" id="PF07298">
    <property type="entry name" value="NnrU"/>
    <property type="match status" value="1"/>
</dbReference>
<organism evidence="8 9">
    <name type="scientific">Cyanidioschyzon merolae (strain NIES-3377 / 10D)</name>
    <name type="common">Unicellular red alga</name>
    <dbReference type="NCBI Taxonomy" id="280699"/>
    <lineage>
        <taxon>Eukaryota</taxon>
        <taxon>Rhodophyta</taxon>
        <taxon>Bangiophyceae</taxon>
        <taxon>Cyanidiales</taxon>
        <taxon>Cyanidiaceae</taxon>
        <taxon>Cyanidioschyzon</taxon>
    </lineage>
</organism>
<evidence type="ECO:0000259" key="7">
    <source>
        <dbReference type="Pfam" id="PF07298"/>
    </source>
</evidence>
<feature type="transmembrane region" description="Helical" evidence="6">
    <location>
        <begin position="228"/>
        <end position="250"/>
    </location>
</feature>
<dbReference type="InterPro" id="IPR009915">
    <property type="entry name" value="NnrU_dom"/>
</dbReference>
<reference evidence="8 9" key="2">
    <citation type="journal article" date="2007" name="BMC Biol.">
        <title>A 100%-complete sequence reveals unusually simple genomic features in the hot-spring red alga Cyanidioschyzon merolae.</title>
        <authorList>
            <person name="Nozaki H."/>
            <person name="Takano H."/>
            <person name="Misumi O."/>
            <person name="Terasawa K."/>
            <person name="Matsuzaki M."/>
            <person name="Maruyama S."/>
            <person name="Nishida K."/>
            <person name="Yagisawa F."/>
            <person name="Yoshida Y."/>
            <person name="Fujiwara T."/>
            <person name="Takio S."/>
            <person name="Tamura K."/>
            <person name="Chung S.J."/>
            <person name="Nakamura S."/>
            <person name="Kuroiwa H."/>
            <person name="Tanaka K."/>
            <person name="Sato N."/>
            <person name="Kuroiwa T."/>
        </authorList>
    </citation>
    <scope>NUCLEOTIDE SEQUENCE [LARGE SCALE GENOMIC DNA]</scope>
    <source>
        <strain evidence="8 9">10D</strain>
    </source>
</reference>
<evidence type="ECO:0000313" key="8">
    <source>
        <dbReference type="EMBL" id="BAM82219.1"/>
    </source>
</evidence>
<dbReference type="GO" id="GO:0009507">
    <property type="term" value="C:chloroplast"/>
    <property type="evidence" value="ECO:0007669"/>
    <property type="project" value="TreeGrafter"/>
</dbReference>
<protein>
    <recommendedName>
        <fullName evidence="7">NnrU domain-containing protein</fullName>
    </recommendedName>
</protein>
<evidence type="ECO:0000256" key="3">
    <source>
        <dbReference type="ARBA" id="ARBA00022989"/>
    </source>
</evidence>
<feature type="compositionally biased region" description="Basic residues" evidence="5">
    <location>
        <begin position="8"/>
        <end position="18"/>
    </location>
</feature>
<dbReference type="PANTHER" id="PTHR35988:SF2">
    <property type="entry name" value="15-CIS-ZETA-CAROTENE ISOMERASE, CHLOROPLASTIC"/>
    <property type="match status" value="1"/>
</dbReference>
<dbReference type="RefSeq" id="XP_005538255.1">
    <property type="nucleotide sequence ID" value="XM_005538198.1"/>
</dbReference>
<dbReference type="PANTHER" id="PTHR35988">
    <property type="entry name" value="15-CIS-ZETA-CAROTENE ISOMERASE, CHLOROPLASTIC"/>
    <property type="match status" value="1"/>
</dbReference>
<comment type="subcellular location">
    <subcellularLocation>
        <location evidence="1">Membrane</location>
        <topology evidence="1">Multi-pass membrane protein</topology>
    </subcellularLocation>
</comment>
<evidence type="ECO:0000313" key="9">
    <source>
        <dbReference type="Proteomes" id="UP000007014"/>
    </source>
</evidence>
<name>M1VAP9_CYAM1</name>
<accession>M1VAP9</accession>
<feature type="transmembrane region" description="Helical" evidence="6">
    <location>
        <begin position="270"/>
        <end position="292"/>
    </location>
</feature>
<proteinExistence type="predicted"/>
<feature type="transmembrane region" description="Helical" evidence="6">
    <location>
        <begin position="197"/>
        <end position="216"/>
    </location>
</feature>
<dbReference type="EMBL" id="AP006499">
    <property type="protein sequence ID" value="BAM82219.1"/>
    <property type="molecule type" value="Genomic_DNA"/>
</dbReference>
<dbReference type="OrthoDB" id="41527at2759"/>
<dbReference type="GO" id="GO:0090471">
    <property type="term" value="F:9,15,9'-tri-cis-zeta-carotene isomerase activity"/>
    <property type="evidence" value="ECO:0007669"/>
    <property type="project" value="TreeGrafter"/>
</dbReference>
<dbReference type="Proteomes" id="UP000007014">
    <property type="component" value="Chromosome 17"/>
</dbReference>
<sequence length="434" mass="49112">MSTEDRRVLRRMNAHKRRPGEAPTLIPLATSWSGTRPALCAWFSVRAGFTLERRGVRSAQALERLRASPQKRHLSGQMPAKALCFIPVGLTASRRRSWLLCAPRAGITAVPAAAKRGSYHYRRYEANAFLFALSRSPCRMSNVDSGHSAETAAAQQTSRGRRESQVALWLGCAFFGLGWLLPTYWSWHDQVNLDTHLRMLVLYTVFAVLHSGGAALRPRAAELLGERLYRVLFAFMSLPTAGVTVAYFLAHRRDGISFSWLQQDLPAHFPFFHEMVWVVSAISFLFLYPATLDLAQVSAIKRPTVRLFEQGIMRVTRHPQLWGQFLWCLAHGAWIGSSMAITVSCALIGHHFIAAWHGDRRLRQRFGAATWDAFAERTSLWPFWSMLQGKQSPRVAIQEMLRPAYIGVLVFVYLAYKAHPLLFEWAAANTRFLS</sequence>
<evidence type="ECO:0000256" key="4">
    <source>
        <dbReference type="ARBA" id="ARBA00023136"/>
    </source>
</evidence>
<reference evidence="8 9" key="1">
    <citation type="journal article" date="2004" name="Nature">
        <title>Genome sequence of the ultrasmall unicellular red alga Cyanidioschyzon merolae 10D.</title>
        <authorList>
            <person name="Matsuzaki M."/>
            <person name="Misumi O."/>
            <person name="Shin-i T."/>
            <person name="Maruyama S."/>
            <person name="Takahara M."/>
            <person name="Miyagishima S."/>
            <person name="Mori T."/>
            <person name="Nishida K."/>
            <person name="Yagisawa F."/>
            <person name="Nishida K."/>
            <person name="Yoshida Y."/>
            <person name="Nishimura Y."/>
            <person name="Nakao S."/>
            <person name="Kobayashi T."/>
            <person name="Momoyama Y."/>
            <person name="Higashiyama T."/>
            <person name="Minoda A."/>
            <person name="Sano M."/>
            <person name="Nomoto H."/>
            <person name="Oishi K."/>
            <person name="Hayashi H."/>
            <person name="Ohta F."/>
            <person name="Nishizaka S."/>
            <person name="Haga S."/>
            <person name="Miura S."/>
            <person name="Morishita T."/>
            <person name="Kabeya Y."/>
            <person name="Terasawa K."/>
            <person name="Suzuki Y."/>
            <person name="Ishii Y."/>
            <person name="Asakawa S."/>
            <person name="Takano H."/>
            <person name="Ohta N."/>
            <person name="Kuroiwa H."/>
            <person name="Tanaka K."/>
            <person name="Shimizu N."/>
            <person name="Sugano S."/>
            <person name="Sato N."/>
            <person name="Nozaki H."/>
            <person name="Ogasawara N."/>
            <person name="Kohara Y."/>
            <person name="Kuroiwa T."/>
        </authorList>
    </citation>
    <scope>NUCLEOTIDE SEQUENCE [LARGE SCALE GENOMIC DNA]</scope>
    <source>
        <strain evidence="8 9">10D</strain>
    </source>
</reference>
<keyword evidence="2 6" id="KW-0812">Transmembrane</keyword>
<dbReference type="KEGG" id="cme:CYME_CMQ364C"/>
<keyword evidence="3 6" id="KW-1133">Transmembrane helix</keyword>